<feature type="domain" description="A-factor biosynthesis hotdog" evidence="1">
    <location>
        <begin position="195"/>
        <end position="314"/>
    </location>
</feature>
<dbReference type="InterPro" id="IPR047757">
    <property type="entry name" value="AfsA-like"/>
</dbReference>
<dbReference type="GO" id="GO:0016740">
    <property type="term" value="F:transferase activity"/>
    <property type="evidence" value="ECO:0007669"/>
    <property type="project" value="InterPro"/>
</dbReference>
<sequence>MAHTPAVPDLPESTAYSWPVPREFVHKTAHAEVLLTGWRRCGEREFEVGAQWPRDHGFWRTDEYGVQDPMLLVETTRQVLPLIAHAAYGVPSGHQLIWDHHHCAFSTPFLPVTGSPAEVVLHLSASEAPDRGMRPRRIGLSMTVRSGDRTLGSASTVYTAHSPQVYGRLRGPKTPAPPDAMAAALTPPPALTPSLVGRESEREVVLAPSADRSMGRRQLRVLTTSPWLFDHPVDHAPGMLLMEAARQSVHLATSPRRPSLTRMEAEFHRYVDLDAASWVEVSSGPDGSGRGDRVGGERTLTVSITQHGEKAFTALVGFTTQAGATATAASAR</sequence>
<feature type="domain" description="A-factor biosynthesis hotdog" evidence="1">
    <location>
        <begin position="24"/>
        <end position="156"/>
    </location>
</feature>
<dbReference type="AlphaFoldDB" id="A0A7T1T282"/>
<dbReference type="Pfam" id="PF03756">
    <property type="entry name" value="AfsA"/>
    <property type="match status" value="2"/>
</dbReference>
<dbReference type="NCBIfam" id="NF041195">
    <property type="entry name" value="ScbA_BarX_GamBu"/>
    <property type="match status" value="1"/>
</dbReference>
<organism evidence="2 3">
    <name type="scientific">Streptomyces bathyalis</name>
    <dbReference type="NCBI Taxonomy" id="2710756"/>
    <lineage>
        <taxon>Bacteria</taxon>
        <taxon>Bacillati</taxon>
        <taxon>Actinomycetota</taxon>
        <taxon>Actinomycetes</taxon>
        <taxon>Kitasatosporales</taxon>
        <taxon>Streptomycetaceae</taxon>
        <taxon>Streptomyces</taxon>
    </lineage>
</organism>
<evidence type="ECO:0000259" key="1">
    <source>
        <dbReference type="Pfam" id="PF03756"/>
    </source>
</evidence>
<name>A0A7T1T282_9ACTN</name>
<dbReference type="KEGG" id="sbat:G4Z16_00070"/>
<dbReference type="RefSeq" id="WP_197348548.1">
    <property type="nucleotide sequence ID" value="NZ_CP048882.1"/>
</dbReference>
<dbReference type="Proteomes" id="UP000595046">
    <property type="component" value="Chromosome"/>
</dbReference>
<proteinExistence type="predicted"/>
<protein>
    <recommendedName>
        <fullName evidence="1">A-factor biosynthesis hotdog domain-containing protein</fullName>
    </recommendedName>
</protein>
<accession>A0A7T1T282</accession>
<dbReference type="InterPro" id="IPR005509">
    <property type="entry name" value="AfsA_hotdog_dom"/>
</dbReference>
<evidence type="ECO:0000313" key="2">
    <source>
        <dbReference type="EMBL" id="QPP05045.1"/>
    </source>
</evidence>
<evidence type="ECO:0000313" key="3">
    <source>
        <dbReference type="Proteomes" id="UP000595046"/>
    </source>
</evidence>
<reference evidence="3" key="1">
    <citation type="submission" date="2020-02" db="EMBL/GenBank/DDBJ databases">
        <title>Streptomyces sp. ASO4wet.</title>
        <authorList>
            <person name="Risdian C."/>
            <person name="Landwehr W."/>
            <person name="Schupp P."/>
            <person name="Wink J."/>
        </authorList>
    </citation>
    <scope>NUCLEOTIDE SEQUENCE [LARGE SCALE GENOMIC DNA]</scope>
    <source>
        <strain evidence="3">ASO4wet</strain>
    </source>
</reference>
<keyword evidence="3" id="KW-1185">Reference proteome</keyword>
<gene>
    <name evidence="2" type="ORF">G4Z16_00070</name>
</gene>
<dbReference type="EMBL" id="CP048882">
    <property type="protein sequence ID" value="QPP05045.1"/>
    <property type="molecule type" value="Genomic_DNA"/>
</dbReference>